<reference evidence="6 7" key="1">
    <citation type="journal article" date="2015" name="Genome Biol. Evol.">
        <title>Phylogenomic analyses indicate that early fungi evolved digesting cell walls of algal ancestors of land plants.</title>
        <authorList>
            <person name="Chang Y."/>
            <person name="Wang S."/>
            <person name="Sekimoto S."/>
            <person name="Aerts A.L."/>
            <person name="Choi C."/>
            <person name="Clum A."/>
            <person name="LaButti K.M."/>
            <person name="Lindquist E.A."/>
            <person name="Yee Ngan C."/>
            <person name="Ohm R.A."/>
            <person name="Salamov A.A."/>
            <person name="Grigoriev I.V."/>
            <person name="Spatafora J.W."/>
            <person name="Berbee M.L."/>
        </authorList>
    </citation>
    <scope>NUCLEOTIDE SEQUENCE [LARGE SCALE GENOMIC DNA]</scope>
    <source>
        <strain evidence="6 7">JEL478</strain>
    </source>
</reference>
<proteinExistence type="predicted"/>
<keyword evidence="3" id="KW-0694">RNA-binding</keyword>
<dbReference type="AlphaFoldDB" id="A0A139ASM5"/>
<dbReference type="Pfam" id="PF07647">
    <property type="entry name" value="SAM_2"/>
    <property type="match status" value="1"/>
</dbReference>
<dbReference type="EMBL" id="KQ965737">
    <property type="protein sequence ID" value="KXS19748.1"/>
    <property type="molecule type" value="Genomic_DNA"/>
</dbReference>
<feature type="compositionally biased region" description="Polar residues" evidence="4">
    <location>
        <begin position="84"/>
        <end position="93"/>
    </location>
</feature>
<dbReference type="GO" id="GO:0000932">
    <property type="term" value="C:P-body"/>
    <property type="evidence" value="ECO:0007669"/>
    <property type="project" value="TreeGrafter"/>
</dbReference>
<accession>A0A139ASM5</accession>
<comment type="subcellular location">
    <subcellularLocation>
        <location evidence="1">Cytoplasm</location>
    </subcellularLocation>
</comment>
<feature type="region of interest" description="Disordered" evidence="4">
    <location>
        <begin position="19"/>
        <end position="105"/>
    </location>
</feature>
<sequence length="220" mass="24042">MGSELEAPLVADLSNLTLRPSSAGAPAHGYGQRPISPTRSPNLGPGPAAGPDGRPISTGSWHGQDGVSDVDGYLEPRSRGGGATSSLSERSPSQQRQHQGAAYGHQGYAGVSATYGYPQKDRYTKQEGVDLELFSKDIPGWLRSVRLHKYIPNLEGLDWRELIMMNEEQLAMKGVTALGARRKMLKIFEQMRGEIQRHVQTHTWTFVASSESGRGWGLWT</sequence>
<dbReference type="InterPro" id="IPR001660">
    <property type="entry name" value="SAM"/>
</dbReference>
<evidence type="ECO:0000256" key="4">
    <source>
        <dbReference type="SAM" id="MobiDB-lite"/>
    </source>
</evidence>
<name>A0A139ASM5_GONPJ</name>
<evidence type="ECO:0000256" key="1">
    <source>
        <dbReference type="ARBA" id="ARBA00004496"/>
    </source>
</evidence>
<keyword evidence="7" id="KW-1185">Reference proteome</keyword>
<dbReference type="Proteomes" id="UP000070544">
    <property type="component" value="Unassembled WGS sequence"/>
</dbReference>
<evidence type="ECO:0000256" key="2">
    <source>
        <dbReference type="ARBA" id="ARBA00022490"/>
    </source>
</evidence>
<dbReference type="PANTHER" id="PTHR12515">
    <property type="entry name" value="STERILE ALPHA MOTIF DOMAIN CONTAINING PROTEIN 4-RELATED"/>
    <property type="match status" value="1"/>
</dbReference>
<dbReference type="InterPro" id="IPR013761">
    <property type="entry name" value="SAM/pointed_sf"/>
</dbReference>
<gene>
    <name evidence="6" type="ORF">M427DRAFT_131735</name>
</gene>
<dbReference type="InterPro" id="IPR050897">
    <property type="entry name" value="SMAUG/VTS1_RNA-bind"/>
</dbReference>
<feature type="compositionally biased region" description="Low complexity" evidence="4">
    <location>
        <begin position="45"/>
        <end position="55"/>
    </location>
</feature>
<dbReference type="SUPFAM" id="SSF47769">
    <property type="entry name" value="SAM/Pointed domain"/>
    <property type="match status" value="1"/>
</dbReference>
<organism evidence="6 7">
    <name type="scientific">Gonapodya prolifera (strain JEL478)</name>
    <name type="common">Monoblepharis prolifera</name>
    <dbReference type="NCBI Taxonomy" id="1344416"/>
    <lineage>
        <taxon>Eukaryota</taxon>
        <taxon>Fungi</taxon>
        <taxon>Fungi incertae sedis</taxon>
        <taxon>Chytridiomycota</taxon>
        <taxon>Chytridiomycota incertae sedis</taxon>
        <taxon>Monoblepharidomycetes</taxon>
        <taxon>Monoblepharidales</taxon>
        <taxon>Gonapodyaceae</taxon>
        <taxon>Gonapodya</taxon>
    </lineage>
</organism>
<evidence type="ECO:0000313" key="6">
    <source>
        <dbReference type="EMBL" id="KXS19748.1"/>
    </source>
</evidence>
<protein>
    <recommendedName>
        <fullName evidence="5">SAM domain-containing protein</fullName>
    </recommendedName>
</protein>
<dbReference type="PROSITE" id="PS50105">
    <property type="entry name" value="SAM_DOMAIN"/>
    <property type="match status" value="1"/>
</dbReference>
<evidence type="ECO:0000313" key="7">
    <source>
        <dbReference type="Proteomes" id="UP000070544"/>
    </source>
</evidence>
<dbReference type="GO" id="GO:0003729">
    <property type="term" value="F:mRNA binding"/>
    <property type="evidence" value="ECO:0007669"/>
    <property type="project" value="TreeGrafter"/>
</dbReference>
<feature type="domain" description="SAM" evidence="5">
    <location>
        <begin position="133"/>
        <end position="194"/>
    </location>
</feature>
<dbReference type="PANTHER" id="PTHR12515:SF5">
    <property type="entry name" value="PROTEIN SMAUG"/>
    <property type="match status" value="1"/>
</dbReference>
<evidence type="ECO:0000256" key="3">
    <source>
        <dbReference type="ARBA" id="ARBA00022884"/>
    </source>
</evidence>
<keyword evidence="2" id="KW-0963">Cytoplasm</keyword>
<feature type="compositionally biased region" description="Low complexity" evidence="4">
    <location>
        <begin position="94"/>
        <end position="105"/>
    </location>
</feature>
<dbReference type="GO" id="GO:0000289">
    <property type="term" value="P:nuclear-transcribed mRNA poly(A) tail shortening"/>
    <property type="evidence" value="ECO:0007669"/>
    <property type="project" value="TreeGrafter"/>
</dbReference>
<dbReference type="Gene3D" id="1.10.150.50">
    <property type="entry name" value="Transcription Factor, Ets-1"/>
    <property type="match status" value="1"/>
</dbReference>
<dbReference type="OrthoDB" id="2155283at2759"/>
<evidence type="ECO:0000259" key="5">
    <source>
        <dbReference type="PROSITE" id="PS50105"/>
    </source>
</evidence>